<evidence type="ECO:0000313" key="4">
    <source>
        <dbReference type="EMBL" id="RMY10985.1"/>
    </source>
</evidence>
<evidence type="ECO:0000313" key="5">
    <source>
        <dbReference type="EMBL" id="RMY16641.1"/>
    </source>
</evidence>
<dbReference type="EMBL" id="QWIK01000192">
    <property type="protein sequence ID" value="RMY10985.1"/>
    <property type="molecule type" value="Genomic_DNA"/>
</dbReference>
<evidence type="ECO:0000313" key="3">
    <source>
        <dbReference type="EMBL" id="RMX76113.1"/>
    </source>
</evidence>
<accession>A0A3M6ZN95</accession>
<evidence type="ECO:0000256" key="2">
    <source>
        <dbReference type="SAM" id="Phobius"/>
    </source>
</evidence>
<keyword evidence="2" id="KW-0812">Transmembrane</keyword>
<evidence type="ECO:0000313" key="10">
    <source>
        <dbReference type="Proteomes" id="UP000282582"/>
    </source>
</evidence>
<organism evidence="5 7">
    <name type="scientific">Hortaea werneckii</name>
    <name type="common">Black yeast</name>
    <name type="synonym">Cladosporium werneckii</name>
    <dbReference type="NCBI Taxonomy" id="91943"/>
    <lineage>
        <taxon>Eukaryota</taxon>
        <taxon>Fungi</taxon>
        <taxon>Dikarya</taxon>
        <taxon>Ascomycota</taxon>
        <taxon>Pezizomycotina</taxon>
        <taxon>Dothideomycetes</taxon>
        <taxon>Dothideomycetidae</taxon>
        <taxon>Mycosphaerellales</taxon>
        <taxon>Teratosphaeriaceae</taxon>
        <taxon>Hortaea</taxon>
    </lineage>
</organism>
<evidence type="ECO:0000313" key="6">
    <source>
        <dbReference type="EMBL" id="RMY32278.1"/>
    </source>
</evidence>
<feature type="compositionally biased region" description="Basic and acidic residues" evidence="1">
    <location>
        <begin position="106"/>
        <end position="116"/>
    </location>
</feature>
<protein>
    <submittedName>
        <fullName evidence="5">Uncharacterized protein</fullName>
    </submittedName>
</protein>
<dbReference type="Proteomes" id="UP000282582">
    <property type="component" value="Unassembled WGS sequence"/>
</dbReference>
<dbReference type="Proteomes" id="UP000276864">
    <property type="component" value="Unassembled WGS sequence"/>
</dbReference>
<feature type="transmembrane region" description="Helical" evidence="2">
    <location>
        <begin position="161"/>
        <end position="189"/>
    </location>
</feature>
<feature type="region of interest" description="Disordered" evidence="1">
    <location>
        <begin position="1"/>
        <end position="152"/>
    </location>
</feature>
<evidence type="ECO:0000313" key="8">
    <source>
        <dbReference type="Proteomes" id="UP000276864"/>
    </source>
</evidence>
<dbReference type="OrthoDB" id="5420214at2759"/>
<feature type="compositionally biased region" description="Acidic residues" evidence="1">
    <location>
        <begin position="138"/>
        <end position="147"/>
    </location>
</feature>
<comment type="caution">
    <text evidence="5">The sequence shown here is derived from an EMBL/GenBank/DDBJ whole genome shotgun (WGS) entry which is preliminary data.</text>
</comment>
<reference evidence="7 8" key="1">
    <citation type="journal article" date="2018" name="BMC Genomics">
        <title>Genomic evidence for intraspecific hybridization in a clonal and extremely halotolerant yeast.</title>
        <authorList>
            <person name="Gostincar C."/>
            <person name="Stajich J.E."/>
            <person name="Zupancic J."/>
            <person name="Zalar P."/>
            <person name="Gunde-Cimerman N."/>
        </authorList>
    </citation>
    <scope>NUCLEOTIDE SEQUENCE [LARGE SCALE GENOMIC DNA]</scope>
    <source>
        <strain evidence="6 8">EXF-6651</strain>
        <strain evidence="4 10">EXF-6654</strain>
        <strain evidence="3 9">EXF-6656</strain>
        <strain evidence="5 7">EXF-6669</strain>
    </source>
</reference>
<keyword evidence="2" id="KW-0472">Membrane</keyword>
<gene>
    <name evidence="6" type="ORF">D0866_06718</name>
    <name evidence="5" type="ORF">D0867_06453</name>
    <name evidence="4" type="ORF">D0868_03387</name>
    <name evidence="3" type="ORF">D0869_11011</name>
</gene>
<feature type="compositionally biased region" description="Polar residues" evidence="1">
    <location>
        <begin position="12"/>
        <end position="23"/>
    </location>
</feature>
<name>A0A3M6ZN95_HORWE</name>
<evidence type="ECO:0000256" key="1">
    <source>
        <dbReference type="SAM" id="MobiDB-lite"/>
    </source>
</evidence>
<dbReference type="EMBL" id="QWIM01000649">
    <property type="protein sequence ID" value="RMY32278.1"/>
    <property type="molecule type" value="Genomic_DNA"/>
</dbReference>
<dbReference type="EMBL" id="QWIJ01001169">
    <property type="protein sequence ID" value="RMX76113.1"/>
    <property type="molecule type" value="Genomic_DNA"/>
</dbReference>
<feature type="transmembrane region" description="Helical" evidence="2">
    <location>
        <begin position="238"/>
        <end position="267"/>
    </location>
</feature>
<proteinExistence type="predicted"/>
<feature type="compositionally biased region" description="Polar residues" evidence="1">
    <location>
        <begin position="67"/>
        <end position="89"/>
    </location>
</feature>
<evidence type="ECO:0000313" key="7">
    <source>
        <dbReference type="Proteomes" id="UP000271337"/>
    </source>
</evidence>
<sequence length="305" mass="34011">MRESALAPSSHHAGQQPSSSQDPFASPGASPIQQPEPCAQPHQSLTATQREAAYGQWNAAHHKSSRHTPQYDTPKTHSVSSGDSTQMSSFDLEKSSIAQEQAPPTRHTERDPEKATRSPRRSAHRQTNMGDSISLTYSDDDDDDHDEEDGRRTQEKKAVQILAYLAAPCVVLSFLNCIWAMISLILTLFTQPVRLCARRPSFGQQLGGLLGPALNLQLKSIYTPLKPHANEDMSYSSFALVMVHILSPFLSFVLMFVAWVLAAYWLVSAMVGDPAGMDKRDDGRESVLSLRGWWEYWLMRCVRDE</sequence>
<dbReference type="EMBL" id="QWIL01000628">
    <property type="protein sequence ID" value="RMY16641.1"/>
    <property type="molecule type" value="Genomic_DNA"/>
</dbReference>
<dbReference type="AlphaFoldDB" id="A0A3M6ZN95"/>
<evidence type="ECO:0000313" key="9">
    <source>
        <dbReference type="Proteomes" id="UP000281245"/>
    </source>
</evidence>
<keyword evidence="2" id="KW-1133">Transmembrane helix</keyword>
<feature type="compositionally biased region" description="Polar residues" evidence="1">
    <location>
        <begin position="125"/>
        <end position="137"/>
    </location>
</feature>
<dbReference type="Proteomes" id="UP000271337">
    <property type="component" value="Unassembled WGS sequence"/>
</dbReference>
<dbReference type="Proteomes" id="UP000281245">
    <property type="component" value="Unassembled WGS sequence"/>
</dbReference>